<protein>
    <submittedName>
        <fullName evidence="1">Uncharacterized protein</fullName>
    </submittedName>
</protein>
<sequence length="195" mass="22328">MKPEELTADALIQLVHRYYPVGLGNEDPRYKESEESQRLTQLIHANIGGTQAWKDLVQRLREELPDCDIADATVPWHDPCYICRVSLPGFVPGAIRYDCVVCLLSQLAPVYALYASHMEKTSPPEQKAWLRFPPFPPEFQSHEAKLARLIESTFGFTRLSNDVLFTPVPDLVPRVGHCELGEAQLIDCLFTWYRW</sequence>
<gene>
    <name evidence="1" type="ORF">F0U60_36915</name>
</gene>
<evidence type="ECO:0000313" key="2">
    <source>
        <dbReference type="Proteomes" id="UP001611383"/>
    </source>
</evidence>
<accession>A0ABY9X116</accession>
<evidence type="ECO:0000313" key="1">
    <source>
        <dbReference type="EMBL" id="WNG49084.1"/>
    </source>
</evidence>
<reference evidence="1 2" key="1">
    <citation type="submission" date="2019-08" db="EMBL/GenBank/DDBJ databases">
        <title>Archangium and Cystobacter genomes.</title>
        <authorList>
            <person name="Chen I.-C.K."/>
            <person name="Wielgoss S."/>
        </authorList>
    </citation>
    <scope>NUCLEOTIDE SEQUENCE [LARGE SCALE GENOMIC DNA]</scope>
    <source>
        <strain evidence="1 2">Cbm 6</strain>
    </source>
</reference>
<dbReference type="EMBL" id="CP043494">
    <property type="protein sequence ID" value="WNG49084.1"/>
    <property type="molecule type" value="Genomic_DNA"/>
</dbReference>
<name>A0ABY9X116_9BACT</name>
<dbReference type="Proteomes" id="UP001611383">
    <property type="component" value="Chromosome"/>
</dbReference>
<dbReference type="RefSeq" id="WP_395806751.1">
    <property type="nucleotide sequence ID" value="NZ_CP043494.1"/>
</dbReference>
<organism evidence="1 2">
    <name type="scientific">Archangium minus</name>
    <dbReference type="NCBI Taxonomy" id="83450"/>
    <lineage>
        <taxon>Bacteria</taxon>
        <taxon>Pseudomonadati</taxon>
        <taxon>Myxococcota</taxon>
        <taxon>Myxococcia</taxon>
        <taxon>Myxococcales</taxon>
        <taxon>Cystobacterineae</taxon>
        <taxon>Archangiaceae</taxon>
        <taxon>Archangium</taxon>
    </lineage>
</organism>
<proteinExistence type="predicted"/>
<keyword evidence="2" id="KW-1185">Reference proteome</keyword>